<reference evidence="1 2" key="1">
    <citation type="submission" date="2013-11" db="EMBL/GenBank/DDBJ databases">
        <title>The Genome Sequence of Phytophthora parasitica P1976.</title>
        <authorList>
            <consortium name="The Broad Institute Genomics Platform"/>
            <person name="Russ C."/>
            <person name="Tyler B."/>
            <person name="Panabieres F."/>
            <person name="Shan W."/>
            <person name="Tripathy S."/>
            <person name="Grunwald N."/>
            <person name="Machado M."/>
            <person name="Johnson C.S."/>
            <person name="Walker B."/>
            <person name="Young S."/>
            <person name="Zeng Q."/>
            <person name="Gargeya S."/>
            <person name="Fitzgerald M."/>
            <person name="Haas B."/>
            <person name="Abouelleil A."/>
            <person name="Allen A.W."/>
            <person name="Alvarado L."/>
            <person name="Arachchi H.M."/>
            <person name="Berlin A.M."/>
            <person name="Chapman S.B."/>
            <person name="Gainer-Dewar J."/>
            <person name="Goldberg J."/>
            <person name="Griggs A."/>
            <person name="Gujja S."/>
            <person name="Hansen M."/>
            <person name="Howarth C."/>
            <person name="Imamovic A."/>
            <person name="Ireland A."/>
            <person name="Larimer J."/>
            <person name="McCowan C."/>
            <person name="Murphy C."/>
            <person name="Pearson M."/>
            <person name="Poon T.W."/>
            <person name="Priest M."/>
            <person name="Roberts A."/>
            <person name="Saif S."/>
            <person name="Shea T."/>
            <person name="Sisk P."/>
            <person name="Sykes S."/>
            <person name="Wortman J."/>
            <person name="Nusbaum C."/>
            <person name="Birren B."/>
        </authorList>
    </citation>
    <scope>NUCLEOTIDE SEQUENCE [LARGE SCALE GENOMIC DNA]</scope>
    <source>
        <strain evidence="1 2">P1976</strain>
    </source>
</reference>
<organism evidence="1 2">
    <name type="scientific">Phytophthora nicotianae P1976</name>
    <dbReference type="NCBI Taxonomy" id="1317066"/>
    <lineage>
        <taxon>Eukaryota</taxon>
        <taxon>Sar</taxon>
        <taxon>Stramenopiles</taxon>
        <taxon>Oomycota</taxon>
        <taxon>Peronosporomycetes</taxon>
        <taxon>Peronosporales</taxon>
        <taxon>Peronosporaceae</taxon>
        <taxon>Phytophthora</taxon>
    </lineage>
</organism>
<dbReference type="AlphaFoldDB" id="A0A080YVZ0"/>
<evidence type="ECO:0000313" key="1">
    <source>
        <dbReference type="EMBL" id="ETO58551.1"/>
    </source>
</evidence>
<gene>
    <name evidence="1" type="ORF">F444_23070</name>
</gene>
<protein>
    <submittedName>
        <fullName evidence="1">Uncharacterized protein</fullName>
    </submittedName>
</protein>
<comment type="caution">
    <text evidence="1">The sequence shown here is derived from an EMBL/GenBank/DDBJ whole genome shotgun (WGS) entry which is preliminary data.</text>
</comment>
<proteinExistence type="predicted"/>
<sequence length="59" mass="6386">MPTLTAQVAALLDQNLTLDALDDDSTTMVENAVELAISMQIISADDGYAFHKVLQKYAT</sequence>
<dbReference type="Proteomes" id="UP000028582">
    <property type="component" value="Unassembled WGS sequence"/>
</dbReference>
<name>A0A080YVZ0_PHYNI</name>
<evidence type="ECO:0000313" key="2">
    <source>
        <dbReference type="Proteomes" id="UP000028582"/>
    </source>
</evidence>
<accession>A0A080YVZ0</accession>
<dbReference type="EMBL" id="ANJA01005063">
    <property type="protein sequence ID" value="ETO58551.1"/>
    <property type="molecule type" value="Genomic_DNA"/>
</dbReference>